<organism evidence="2 3">
    <name type="scientific">Pleurodeles waltl</name>
    <name type="common">Iberian ribbed newt</name>
    <dbReference type="NCBI Taxonomy" id="8319"/>
    <lineage>
        <taxon>Eukaryota</taxon>
        <taxon>Metazoa</taxon>
        <taxon>Chordata</taxon>
        <taxon>Craniata</taxon>
        <taxon>Vertebrata</taxon>
        <taxon>Euteleostomi</taxon>
        <taxon>Amphibia</taxon>
        <taxon>Batrachia</taxon>
        <taxon>Caudata</taxon>
        <taxon>Salamandroidea</taxon>
        <taxon>Salamandridae</taxon>
        <taxon>Pleurodelinae</taxon>
        <taxon>Pleurodeles</taxon>
    </lineage>
</organism>
<reference evidence="2" key="1">
    <citation type="journal article" date="2022" name="bioRxiv">
        <title>Sequencing and chromosome-scale assembly of the giantPleurodeles waltlgenome.</title>
        <authorList>
            <person name="Brown T."/>
            <person name="Elewa A."/>
            <person name="Iarovenko S."/>
            <person name="Subramanian E."/>
            <person name="Araus A.J."/>
            <person name="Petzold A."/>
            <person name="Susuki M."/>
            <person name="Suzuki K.-i.T."/>
            <person name="Hayashi T."/>
            <person name="Toyoda A."/>
            <person name="Oliveira C."/>
            <person name="Osipova E."/>
            <person name="Leigh N.D."/>
            <person name="Simon A."/>
            <person name="Yun M.H."/>
        </authorList>
    </citation>
    <scope>NUCLEOTIDE SEQUENCE</scope>
    <source>
        <strain evidence="2">20211129_DDA</strain>
        <tissue evidence="2">Liver</tissue>
    </source>
</reference>
<feature type="compositionally biased region" description="Basic and acidic residues" evidence="1">
    <location>
        <begin position="49"/>
        <end position="78"/>
    </location>
</feature>
<keyword evidence="3" id="KW-1185">Reference proteome</keyword>
<gene>
    <name evidence="2" type="ORF">NDU88_005904</name>
</gene>
<protein>
    <submittedName>
        <fullName evidence="2">Uncharacterized protein</fullName>
    </submittedName>
</protein>
<proteinExistence type="predicted"/>
<feature type="compositionally biased region" description="Basic and acidic residues" evidence="1">
    <location>
        <begin position="93"/>
        <end position="103"/>
    </location>
</feature>
<evidence type="ECO:0000313" key="2">
    <source>
        <dbReference type="EMBL" id="KAJ1127505.1"/>
    </source>
</evidence>
<evidence type="ECO:0000313" key="3">
    <source>
        <dbReference type="Proteomes" id="UP001066276"/>
    </source>
</evidence>
<dbReference type="EMBL" id="JANPWB010000011">
    <property type="protein sequence ID" value="KAJ1127505.1"/>
    <property type="molecule type" value="Genomic_DNA"/>
</dbReference>
<name>A0AAV7PPV8_PLEWA</name>
<comment type="caution">
    <text evidence="2">The sequence shown here is derived from an EMBL/GenBank/DDBJ whole genome shotgun (WGS) entry which is preliminary data.</text>
</comment>
<dbReference type="AlphaFoldDB" id="A0AAV7PPV8"/>
<accession>A0AAV7PPV8</accession>
<sequence>MQAQGGCSQVDYDADSPSEKSGSRGRANSVSSCLDDRGAGVSNANPDFRVLEGQEKGGRTTREEDAEREACRRERDEVENSPQLPKGSPEDPDPARDTGERSSPEASVETPKRRHVPGGAWLSKEECSVAQVTQLVAGTTMNEFME</sequence>
<evidence type="ECO:0000256" key="1">
    <source>
        <dbReference type="SAM" id="MobiDB-lite"/>
    </source>
</evidence>
<feature type="region of interest" description="Disordered" evidence="1">
    <location>
        <begin position="1"/>
        <end position="125"/>
    </location>
</feature>
<dbReference type="Proteomes" id="UP001066276">
    <property type="component" value="Chromosome 7"/>
</dbReference>